<keyword evidence="13" id="KW-1185">Reference proteome</keyword>
<keyword evidence="5 12" id="KW-0808">Transferase</keyword>
<dbReference type="Pfam" id="PF08541">
    <property type="entry name" value="ACP_syn_III_C"/>
    <property type="match status" value="1"/>
</dbReference>
<proteinExistence type="inferred from homology"/>
<comment type="caution">
    <text evidence="12">The sequence shown here is derived from an EMBL/GenBank/DDBJ whole genome shotgun (WGS) entry which is preliminary data.</text>
</comment>
<evidence type="ECO:0000256" key="7">
    <source>
        <dbReference type="ARBA" id="ARBA00023098"/>
    </source>
</evidence>
<dbReference type="EC" id="2.3.1.180" evidence="12"/>
<dbReference type="PANTHER" id="PTHR34069">
    <property type="entry name" value="3-OXOACYL-[ACYL-CARRIER-PROTEIN] SYNTHASE 3"/>
    <property type="match status" value="1"/>
</dbReference>
<name>A0ABV9RKL1_9PSEU</name>
<evidence type="ECO:0000256" key="3">
    <source>
        <dbReference type="ARBA" id="ARBA00022490"/>
    </source>
</evidence>
<evidence type="ECO:0000256" key="1">
    <source>
        <dbReference type="ARBA" id="ARBA00005189"/>
    </source>
</evidence>
<dbReference type="InterPro" id="IPR013751">
    <property type="entry name" value="ACP_syn_III_N"/>
</dbReference>
<organism evidence="12 13">
    <name type="scientific">Actinomycetospora chibensis</name>
    <dbReference type="NCBI Taxonomy" id="663606"/>
    <lineage>
        <taxon>Bacteria</taxon>
        <taxon>Bacillati</taxon>
        <taxon>Actinomycetota</taxon>
        <taxon>Actinomycetes</taxon>
        <taxon>Pseudonocardiales</taxon>
        <taxon>Pseudonocardiaceae</taxon>
        <taxon>Actinomycetospora</taxon>
    </lineage>
</organism>
<dbReference type="RefSeq" id="WP_274191460.1">
    <property type="nucleotide sequence ID" value="NZ_BAABHN010000020.1"/>
</dbReference>
<dbReference type="Gene3D" id="3.40.47.10">
    <property type="match status" value="2"/>
</dbReference>
<keyword evidence="8" id="KW-0275">Fatty acid biosynthesis</keyword>
<sequence>MPPAPIAARPAPATAGERLLGLGAYRPRRTVDNDEVCAPLEDVDPDWVVARSGIRTRRFAGVDETVVAMSTAAAGDALTAAGLTASALDAVLVATMSPDSASPQVSTRVAAELGTTAPAFDLGAACSGFCYGLEVAASLIRGGTARHVLVVGVERMSDLLDPRDRGTAFLFGDGAGAVVVGPADEPGIGPVAWGSDGGQADLIVHAPTWQEAARGLGDGVVPGLRMQGPAVFRWASTQIAPLAEKALAAAGVGVDDLDAFVPHQANNRITDGIVRALALPDGVAVARDVVDTGNTSAASVPLAMHALLTGGEVRAGDLALVCGFGAGLTYAAQVLTLPPVAPSSAPREG</sequence>
<dbReference type="PANTHER" id="PTHR34069:SF2">
    <property type="entry name" value="BETA-KETOACYL-[ACYL-CARRIER-PROTEIN] SYNTHASE III"/>
    <property type="match status" value="1"/>
</dbReference>
<reference evidence="13" key="1">
    <citation type="journal article" date="2019" name="Int. J. Syst. Evol. Microbiol.">
        <title>The Global Catalogue of Microorganisms (GCM) 10K type strain sequencing project: providing services to taxonomists for standard genome sequencing and annotation.</title>
        <authorList>
            <consortium name="The Broad Institute Genomics Platform"/>
            <consortium name="The Broad Institute Genome Sequencing Center for Infectious Disease"/>
            <person name="Wu L."/>
            <person name="Ma J."/>
        </authorList>
    </citation>
    <scope>NUCLEOTIDE SEQUENCE [LARGE SCALE GENOMIC DNA]</scope>
    <source>
        <strain evidence="13">CCUG 50347</strain>
    </source>
</reference>
<evidence type="ECO:0000256" key="2">
    <source>
        <dbReference type="ARBA" id="ARBA00008642"/>
    </source>
</evidence>
<evidence type="ECO:0000259" key="10">
    <source>
        <dbReference type="Pfam" id="PF08541"/>
    </source>
</evidence>
<dbReference type="InterPro" id="IPR004655">
    <property type="entry name" value="FabH"/>
</dbReference>
<keyword evidence="9 12" id="KW-0012">Acyltransferase</keyword>
<evidence type="ECO:0000259" key="11">
    <source>
        <dbReference type="Pfam" id="PF08545"/>
    </source>
</evidence>
<evidence type="ECO:0000256" key="9">
    <source>
        <dbReference type="ARBA" id="ARBA00023315"/>
    </source>
</evidence>
<dbReference type="NCBIfam" id="TIGR00747">
    <property type="entry name" value="fabH"/>
    <property type="match status" value="1"/>
</dbReference>
<feature type="domain" description="Beta-ketoacyl-[acyl-carrier-protein] synthase III N-terminal" evidence="11">
    <location>
        <begin position="120"/>
        <end position="197"/>
    </location>
</feature>
<dbReference type="GO" id="GO:0033818">
    <property type="term" value="F:beta-ketoacyl-acyl-carrier-protein synthase III activity"/>
    <property type="evidence" value="ECO:0007669"/>
    <property type="project" value="UniProtKB-EC"/>
</dbReference>
<accession>A0ABV9RKL1</accession>
<evidence type="ECO:0000256" key="8">
    <source>
        <dbReference type="ARBA" id="ARBA00023160"/>
    </source>
</evidence>
<evidence type="ECO:0000313" key="12">
    <source>
        <dbReference type="EMBL" id="MFC4832722.1"/>
    </source>
</evidence>
<dbReference type="SUPFAM" id="SSF53901">
    <property type="entry name" value="Thiolase-like"/>
    <property type="match status" value="1"/>
</dbReference>
<dbReference type="Pfam" id="PF08545">
    <property type="entry name" value="ACP_syn_III"/>
    <property type="match status" value="1"/>
</dbReference>
<evidence type="ECO:0000313" key="13">
    <source>
        <dbReference type="Proteomes" id="UP001595909"/>
    </source>
</evidence>
<dbReference type="Proteomes" id="UP001595909">
    <property type="component" value="Unassembled WGS sequence"/>
</dbReference>
<keyword evidence="7" id="KW-0443">Lipid metabolism</keyword>
<keyword evidence="6" id="KW-0276">Fatty acid metabolism</keyword>
<dbReference type="NCBIfam" id="NF006829">
    <property type="entry name" value="PRK09352.1"/>
    <property type="match status" value="1"/>
</dbReference>
<dbReference type="InterPro" id="IPR016039">
    <property type="entry name" value="Thiolase-like"/>
</dbReference>
<evidence type="ECO:0000256" key="4">
    <source>
        <dbReference type="ARBA" id="ARBA00022516"/>
    </source>
</evidence>
<keyword evidence="4" id="KW-0444">Lipid biosynthesis</keyword>
<protein>
    <submittedName>
        <fullName evidence="12">Beta-ketoacyl-ACP synthase III</fullName>
        <ecNumber evidence="12">2.3.1.180</ecNumber>
    </submittedName>
</protein>
<dbReference type="CDD" id="cd00830">
    <property type="entry name" value="KAS_III"/>
    <property type="match status" value="1"/>
</dbReference>
<evidence type="ECO:0000256" key="5">
    <source>
        <dbReference type="ARBA" id="ARBA00022679"/>
    </source>
</evidence>
<comment type="pathway">
    <text evidence="1">Lipid metabolism.</text>
</comment>
<comment type="similarity">
    <text evidence="2">Belongs to the thiolase-like superfamily. FabH family.</text>
</comment>
<feature type="domain" description="Beta-ketoacyl-[acyl-carrier-protein] synthase III C-terminal" evidence="10">
    <location>
        <begin position="247"/>
        <end position="336"/>
    </location>
</feature>
<keyword evidence="3" id="KW-0963">Cytoplasm</keyword>
<evidence type="ECO:0000256" key="6">
    <source>
        <dbReference type="ARBA" id="ARBA00022832"/>
    </source>
</evidence>
<dbReference type="EMBL" id="JBHSIM010000020">
    <property type="protein sequence ID" value="MFC4832722.1"/>
    <property type="molecule type" value="Genomic_DNA"/>
</dbReference>
<dbReference type="InterPro" id="IPR013747">
    <property type="entry name" value="ACP_syn_III_C"/>
</dbReference>
<gene>
    <name evidence="12" type="ORF">ACFPEL_09895</name>
</gene>